<evidence type="ECO:0000313" key="1">
    <source>
        <dbReference type="EMBL" id="GBO25613.1"/>
    </source>
</evidence>
<dbReference type="PANTHER" id="PTHR46060:SF1">
    <property type="entry name" value="MARINER MOS1 TRANSPOSASE-LIKE PROTEIN"/>
    <property type="match status" value="1"/>
</dbReference>
<protein>
    <recommendedName>
        <fullName evidence="3">Histone-lysine N-methyltransferase SETMAR</fullName>
    </recommendedName>
</protein>
<dbReference type="InterPro" id="IPR052709">
    <property type="entry name" value="Transposase-MT_Hybrid"/>
</dbReference>
<evidence type="ECO:0008006" key="3">
    <source>
        <dbReference type="Google" id="ProtNLM"/>
    </source>
</evidence>
<keyword evidence="2" id="KW-1185">Reference proteome</keyword>
<dbReference type="Proteomes" id="UP000499080">
    <property type="component" value="Unassembled WGS sequence"/>
</dbReference>
<evidence type="ECO:0000313" key="2">
    <source>
        <dbReference type="Proteomes" id="UP000499080"/>
    </source>
</evidence>
<proteinExistence type="predicted"/>
<gene>
    <name evidence="1" type="ORF">AVEN_63522_1</name>
</gene>
<comment type="caution">
    <text evidence="1">The sequence shown here is derived from an EMBL/GenBank/DDBJ whole genome shotgun (WGS) entry which is preliminary data.</text>
</comment>
<sequence>MNAVSIPGSEELEVLSPSCIEIVESPDLAPSDFRLFGPLEKHLAGRHFKTDVEVQKAVIKWFCDLDPGFFYAGFDRLVYRWYKCLNNHGDFVGKQFVPVPFYLCLSL</sequence>
<dbReference type="Gene3D" id="3.30.420.10">
    <property type="entry name" value="Ribonuclease H-like superfamily/Ribonuclease H"/>
    <property type="match status" value="1"/>
</dbReference>
<dbReference type="InterPro" id="IPR036397">
    <property type="entry name" value="RNaseH_sf"/>
</dbReference>
<dbReference type="OrthoDB" id="6432034at2759"/>
<accession>A0A4Y2VJW6</accession>
<dbReference type="GO" id="GO:0003676">
    <property type="term" value="F:nucleic acid binding"/>
    <property type="evidence" value="ECO:0007669"/>
    <property type="project" value="InterPro"/>
</dbReference>
<dbReference type="EMBL" id="BGPR01048600">
    <property type="protein sequence ID" value="GBO25613.1"/>
    <property type="molecule type" value="Genomic_DNA"/>
</dbReference>
<name>A0A4Y2VJW6_ARAVE</name>
<reference evidence="1 2" key="1">
    <citation type="journal article" date="2019" name="Sci. Rep.">
        <title>Orb-weaving spider Araneus ventricosus genome elucidates the spidroin gene catalogue.</title>
        <authorList>
            <person name="Kono N."/>
            <person name="Nakamura H."/>
            <person name="Ohtoshi R."/>
            <person name="Moran D.A.P."/>
            <person name="Shinohara A."/>
            <person name="Yoshida Y."/>
            <person name="Fujiwara M."/>
            <person name="Mori M."/>
            <person name="Tomita M."/>
            <person name="Arakawa K."/>
        </authorList>
    </citation>
    <scope>NUCLEOTIDE SEQUENCE [LARGE SCALE GENOMIC DNA]</scope>
</reference>
<dbReference type="PANTHER" id="PTHR46060">
    <property type="entry name" value="MARINER MOS1 TRANSPOSASE-LIKE PROTEIN"/>
    <property type="match status" value="1"/>
</dbReference>
<dbReference type="AlphaFoldDB" id="A0A4Y2VJW6"/>
<organism evidence="1 2">
    <name type="scientific">Araneus ventricosus</name>
    <name type="common">Orbweaver spider</name>
    <name type="synonym">Epeira ventricosa</name>
    <dbReference type="NCBI Taxonomy" id="182803"/>
    <lineage>
        <taxon>Eukaryota</taxon>
        <taxon>Metazoa</taxon>
        <taxon>Ecdysozoa</taxon>
        <taxon>Arthropoda</taxon>
        <taxon>Chelicerata</taxon>
        <taxon>Arachnida</taxon>
        <taxon>Araneae</taxon>
        <taxon>Araneomorphae</taxon>
        <taxon>Entelegynae</taxon>
        <taxon>Araneoidea</taxon>
        <taxon>Araneidae</taxon>
        <taxon>Araneus</taxon>
    </lineage>
</organism>